<gene>
    <name evidence="2" type="primary">g10448</name>
    <name evidence="2" type="ORF">VP750_LOCUS9377</name>
</gene>
<evidence type="ECO:0000256" key="1">
    <source>
        <dbReference type="SAM" id="MobiDB-lite"/>
    </source>
</evidence>
<proteinExistence type="predicted"/>
<reference evidence="2 3" key="1">
    <citation type="submission" date="2024-06" db="EMBL/GenBank/DDBJ databases">
        <authorList>
            <person name="Kraege A."/>
            <person name="Thomma B."/>
        </authorList>
    </citation>
    <scope>NUCLEOTIDE SEQUENCE [LARGE SCALE GENOMIC DNA]</scope>
</reference>
<sequence>MVSSPVPASKQFEELLTGPLEGLARFSSPDAQGSAEPHLHSARVLRLLLDKVHQVTNEAGQEPKKLHLRALTRLCSFLPPKPPATIASLVLQQKLSFLENALGLGVSAIEGPTSSEAATLVLTMNTLLRDMVSWAVRDGANKRRGRDILGPAFIPPIMNFVTGLLLEETQPSALWDAAILPREAIATLVDLVVRHQPNAACLLGLPIACQSIFTVCLPQCGDFGVQVDIIDLLYRCAKHGSVPDTYLSAFSSKAKEDFRQSLTQDFSAEGSETYDAALCRHAHAVIVHAGSFSRTAFVEGTVASGVLQPAPHEGFYIGSACVSFHALRGEQDAPPYLVSIPLAELDNIRCTLSHNKAELVLSANIMQVHSALECFCNPPEQRRLDVTLTFARKHAVKVATVAPQLNEAIKTSIASVESPGKVLPSEVPQRTAQLPLRQKVSWGIPAYAPLPMEPSHTTTTKRSRLSLQPVCQKLPVGTTVYGNTNKDPAHDTELDGPALPMPMQMEGPDVVSEAALSDDGMELQCGQKDPFLASEVEDVQEPTKKLPAAPRASDDFTLMPSFTTAAEQGRRSPSPDITSQPRDICLQAAAEALLPIDEGPEYDYLQAPGQLSDADDEEPWIPDPHKPKAARTLNFDLVASTDVCAAHAQPPAGSCSIPATEQEGPNNNAATGAVQTGQGKPSDDHRLHDKQAVPDVEKAAPDRHCQPQREPHNVRTRETAGISKTPASAQRRKKQARQQRLEPELGKEAGGAAKSFHEEAAPVGHGGKAARVGHAGSGKTQQTTASMHRTTPNPRAQMAGQADNRPQVIPSPPVEVPPGHLNMPVNQEAASDHNETSNISTSERSESFTQALQKLQARLESLCDLNAANNAHLQQMTAGEKTVHGESKHTTCHETGRVMGISKQDGFPEGMPGAAGASGRNTATVHRQPDAQQTRKQRRRPQDDIAADAEDHDVMGEAACDTSRDNVPDQRPMQKPPRKAPVKKPPAKRAAPKPKPAKTIKAAAQAAGKAGQRRAQTRTQKGTAAQKQSPQPADPETSDEDPSLRLPPAKPTRKGARQHREPTPEPDIVVELEKENVGIGLPSHSAMSNHLQPLSAPSSQEDPMTLGEQPLAQNPRTILMGLPDLPFMQGGLQRTPGLHLPKMPTPADRPVLTTPVRRLQQPAHETGRVKASAKKTPPRAAVDSYEGIHDDDEEEEEKDNGAGLALKALARIGSGAPGAASGLDSDDEEECMEEVQHVLKRIMAQKKAASRKKIAQIEQAARDHISALMSTCSTAIQKEEKAVQAALSKAASQHGAKVRQHEQRLQDAHAAYQAAVAAEWAELQQTISSQAKALQEAQAAQTKRQAGHKRKLAGVNQQAASVIAETDAKVKRVRKKAGKMNSLAKILQPFTKERSSPSA</sequence>
<dbReference type="EMBL" id="CAXHTA020000017">
    <property type="protein sequence ID" value="CAL5227471.1"/>
    <property type="molecule type" value="Genomic_DNA"/>
</dbReference>
<feature type="compositionally biased region" description="Polar residues" evidence="1">
    <location>
        <begin position="1017"/>
        <end position="1031"/>
    </location>
</feature>
<comment type="caution">
    <text evidence="2">The sequence shown here is derived from an EMBL/GenBank/DDBJ whole genome shotgun (WGS) entry which is preliminary data.</text>
</comment>
<feature type="compositionally biased region" description="Polar residues" evidence="1">
    <location>
        <begin position="1085"/>
        <end position="1102"/>
    </location>
</feature>
<accession>A0ABP1G9L9</accession>
<feature type="region of interest" description="Disordered" evidence="1">
    <location>
        <begin position="648"/>
        <end position="845"/>
    </location>
</feature>
<protein>
    <submittedName>
        <fullName evidence="2">G10448 protein</fullName>
    </submittedName>
</protein>
<feature type="region of interest" description="Disordered" evidence="1">
    <location>
        <begin position="601"/>
        <end position="628"/>
    </location>
</feature>
<feature type="compositionally biased region" description="Low complexity" evidence="1">
    <location>
        <begin position="999"/>
        <end position="1010"/>
    </location>
</feature>
<dbReference type="Proteomes" id="UP001497392">
    <property type="component" value="Unassembled WGS sequence"/>
</dbReference>
<feature type="region of interest" description="Disordered" evidence="1">
    <location>
        <begin position="901"/>
        <end position="1108"/>
    </location>
</feature>
<evidence type="ECO:0000313" key="3">
    <source>
        <dbReference type="Proteomes" id="UP001497392"/>
    </source>
</evidence>
<name>A0ABP1G9L9_9CHLO</name>
<organism evidence="2 3">
    <name type="scientific">Coccomyxa viridis</name>
    <dbReference type="NCBI Taxonomy" id="1274662"/>
    <lineage>
        <taxon>Eukaryota</taxon>
        <taxon>Viridiplantae</taxon>
        <taxon>Chlorophyta</taxon>
        <taxon>core chlorophytes</taxon>
        <taxon>Trebouxiophyceae</taxon>
        <taxon>Trebouxiophyceae incertae sedis</taxon>
        <taxon>Coccomyxaceae</taxon>
        <taxon>Coccomyxa</taxon>
    </lineage>
</organism>
<feature type="compositionally biased region" description="Basic and acidic residues" evidence="1">
    <location>
        <begin position="681"/>
        <end position="718"/>
    </location>
</feature>
<feature type="compositionally biased region" description="Polar residues" evidence="1">
    <location>
        <begin position="836"/>
        <end position="845"/>
    </location>
</feature>
<evidence type="ECO:0000313" key="2">
    <source>
        <dbReference type="EMBL" id="CAL5227471.1"/>
    </source>
</evidence>
<keyword evidence="3" id="KW-1185">Reference proteome</keyword>
<feature type="compositionally biased region" description="Polar residues" evidence="1">
    <location>
        <begin position="778"/>
        <end position="794"/>
    </location>
</feature>
<feature type="region of interest" description="Disordered" evidence="1">
    <location>
        <begin position="1122"/>
        <end position="1200"/>
    </location>
</feature>
<feature type="compositionally biased region" description="Basic residues" evidence="1">
    <location>
        <begin position="976"/>
        <end position="998"/>
    </location>
</feature>
<feature type="compositionally biased region" description="Polar residues" evidence="1">
    <location>
        <begin position="919"/>
        <end position="934"/>
    </location>
</feature>
<feature type="compositionally biased region" description="Acidic residues" evidence="1">
    <location>
        <begin position="1189"/>
        <end position="1198"/>
    </location>
</feature>
<feature type="compositionally biased region" description="Polar residues" evidence="1">
    <location>
        <begin position="657"/>
        <end position="679"/>
    </location>
</feature>